<dbReference type="PANTHER" id="PTHR13890">
    <property type="entry name" value="RNA SPLICING PROTEIN MRS2, MITOCHONDRIAL"/>
    <property type="match status" value="1"/>
</dbReference>
<dbReference type="Gene3D" id="2.40.128.330">
    <property type="match status" value="1"/>
</dbReference>
<dbReference type="EMBL" id="BLLF01000604">
    <property type="protein sequence ID" value="GFH13360.1"/>
    <property type="molecule type" value="Genomic_DNA"/>
</dbReference>
<dbReference type="AlphaFoldDB" id="A0A699YU66"/>
<evidence type="ECO:0000256" key="6">
    <source>
        <dbReference type="ARBA" id="ARBA00022946"/>
    </source>
</evidence>
<reference evidence="10 11" key="1">
    <citation type="submission" date="2020-02" db="EMBL/GenBank/DDBJ databases">
        <title>Draft genome sequence of Haematococcus lacustris strain NIES-144.</title>
        <authorList>
            <person name="Morimoto D."/>
            <person name="Nakagawa S."/>
            <person name="Yoshida T."/>
            <person name="Sawayama S."/>
        </authorList>
    </citation>
    <scope>NUCLEOTIDE SEQUENCE [LARGE SCALE GENOMIC DNA]</scope>
    <source>
        <strain evidence="10 11">NIES-144</strain>
    </source>
</reference>
<evidence type="ECO:0000256" key="8">
    <source>
        <dbReference type="ARBA" id="ARBA00023065"/>
    </source>
</evidence>
<organism evidence="10 11">
    <name type="scientific">Haematococcus lacustris</name>
    <name type="common">Green alga</name>
    <name type="synonym">Haematococcus pluvialis</name>
    <dbReference type="NCBI Taxonomy" id="44745"/>
    <lineage>
        <taxon>Eukaryota</taxon>
        <taxon>Viridiplantae</taxon>
        <taxon>Chlorophyta</taxon>
        <taxon>core chlorophytes</taxon>
        <taxon>Chlorophyceae</taxon>
        <taxon>CS clade</taxon>
        <taxon>Chlamydomonadales</taxon>
        <taxon>Haematococcaceae</taxon>
        <taxon>Haematococcus</taxon>
    </lineage>
</organism>
<evidence type="ECO:0000256" key="2">
    <source>
        <dbReference type="ARBA" id="ARBA00007535"/>
    </source>
</evidence>
<dbReference type="Pfam" id="PF22099">
    <property type="entry name" value="MRS2-like"/>
    <property type="match status" value="2"/>
</dbReference>
<keyword evidence="7" id="KW-1133">Transmembrane helix</keyword>
<dbReference type="Proteomes" id="UP000485058">
    <property type="component" value="Unassembled WGS sequence"/>
</dbReference>
<proteinExistence type="inferred from homology"/>
<gene>
    <name evidence="10" type="ORF">HaLaN_09230</name>
</gene>
<keyword evidence="11" id="KW-1185">Reference proteome</keyword>
<dbReference type="InterPro" id="IPR039204">
    <property type="entry name" value="MRS2-like"/>
</dbReference>
<keyword evidence="5" id="KW-0460">Magnesium</keyword>
<evidence type="ECO:0000313" key="11">
    <source>
        <dbReference type="Proteomes" id="UP000485058"/>
    </source>
</evidence>
<evidence type="ECO:0000256" key="9">
    <source>
        <dbReference type="ARBA" id="ARBA00023136"/>
    </source>
</evidence>
<keyword evidence="6" id="KW-0809">Transit peptide</keyword>
<evidence type="ECO:0000256" key="1">
    <source>
        <dbReference type="ARBA" id="ARBA00004141"/>
    </source>
</evidence>
<comment type="similarity">
    <text evidence="2">Belongs to the CorA metal ion transporter (MIT) (TC 1.A.35.5) family.</text>
</comment>
<feature type="non-terminal residue" evidence="10">
    <location>
        <position position="1"/>
    </location>
</feature>
<evidence type="ECO:0000256" key="3">
    <source>
        <dbReference type="ARBA" id="ARBA00022448"/>
    </source>
</evidence>
<keyword evidence="4" id="KW-0812">Transmembrane</keyword>
<dbReference type="PANTHER" id="PTHR13890:SF0">
    <property type="entry name" value="MAGNESIUM TRANSPORTER MRS2 HOMOLOG, MITOCHONDRIAL"/>
    <property type="match status" value="1"/>
</dbReference>
<dbReference type="GO" id="GO:0015095">
    <property type="term" value="F:magnesium ion transmembrane transporter activity"/>
    <property type="evidence" value="ECO:0007669"/>
    <property type="project" value="TreeGrafter"/>
</dbReference>
<keyword evidence="9" id="KW-0472">Membrane</keyword>
<evidence type="ECO:0000256" key="4">
    <source>
        <dbReference type="ARBA" id="ARBA00022692"/>
    </source>
</evidence>
<comment type="subcellular location">
    <subcellularLocation>
        <location evidence="1">Membrane</location>
        <topology evidence="1">Multi-pass membrane protein</topology>
    </subcellularLocation>
</comment>
<keyword evidence="3" id="KW-0813">Transport</keyword>
<evidence type="ECO:0000256" key="7">
    <source>
        <dbReference type="ARBA" id="ARBA00022989"/>
    </source>
</evidence>
<accession>A0A699YU66</accession>
<protein>
    <submittedName>
        <fullName evidence="10">Uncharacterized protein</fullName>
    </submittedName>
</protein>
<dbReference type="GO" id="GO:0016020">
    <property type="term" value="C:membrane"/>
    <property type="evidence" value="ECO:0007669"/>
    <property type="project" value="UniProtKB-SubCell"/>
</dbReference>
<sequence>VLRLDAAGRTRKFFVRRRDLLREYRMQPRDLRRIDPTIDFTKTSPSITIKENVLLLCLGGVSHTEYMARFYAKDRRTGLRAPPFELEVLEGALIVATGRLDAEMVAVTRRVGELLSLLPGDINPVSLEELRRVKGALVELENKADTLSKVGSNGEGLVPMAAMEKAMVLSQASLR</sequence>
<keyword evidence="8" id="KW-0406">Ion transport</keyword>
<evidence type="ECO:0000313" key="10">
    <source>
        <dbReference type="EMBL" id="GFH13360.1"/>
    </source>
</evidence>
<name>A0A699YU66_HAELA</name>
<dbReference type="Gene3D" id="1.20.58.340">
    <property type="entry name" value="Magnesium transport protein CorA, transmembrane region"/>
    <property type="match status" value="1"/>
</dbReference>
<evidence type="ECO:0000256" key="5">
    <source>
        <dbReference type="ARBA" id="ARBA00022842"/>
    </source>
</evidence>
<comment type="caution">
    <text evidence="10">The sequence shown here is derived from an EMBL/GenBank/DDBJ whole genome shotgun (WGS) entry which is preliminary data.</text>
</comment>